<dbReference type="Gene3D" id="3.30.540.10">
    <property type="entry name" value="Fructose-1,6-Bisphosphatase, subunit A, domain 1"/>
    <property type="match status" value="1"/>
</dbReference>
<feature type="binding site" evidence="6">
    <location>
        <position position="285"/>
    </location>
    <ligand>
        <name>Mg(2+)</name>
        <dbReference type="ChEBI" id="CHEBI:18420"/>
        <label>1</label>
        <note>catalytic</note>
    </ligand>
</feature>
<proteinExistence type="inferred from homology"/>
<dbReference type="PANTHER" id="PTHR43200:SF2">
    <property type="entry name" value="3'(2'),5'-BISPHOSPHATE NUCLEOTIDASE"/>
    <property type="match status" value="1"/>
</dbReference>
<dbReference type="InterPro" id="IPR051090">
    <property type="entry name" value="Inositol_monoP_superfamily"/>
</dbReference>
<evidence type="ECO:0000256" key="1">
    <source>
        <dbReference type="ARBA" id="ARBA00001946"/>
    </source>
</evidence>
<keyword evidence="4" id="KW-0378">Hydrolase</keyword>
<reference evidence="7" key="1">
    <citation type="submission" date="2023-06" db="EMBL/GenBank/DDBJ databases">
        <title>Conoideocrella luteorostrata (Hypocreales: Clavicipitaceae), a potential biocontrol fungus for elongate hemlock scale in United States Christmas tree production areas.</title>
        <authorList>
            <person name="Barrett H."/>
            <person name="Lovett B."/>
            <person name="Macias A.M."/>
            <person name="Stajich J.E."/>
            <person name="Kasson M.T."/>
        </authorList>
    </citation>
    <scope>NUCLEOTIDE SEQUENCE</scope>
    <source>
        <strain evidence="7">ARSEF 14590</strain>
    </source>
</reference>
<dbReference type="PANTHER" id="PTHR43200">
    <property type="entry name" value="PHOSPHATASE"/>
    <property type="match status" value="1"/>
</dbReference>
<keyword evidence="3 6" id="KW-0479">Metal-binding</keyword>
<evidence type="ECO:0008006" key="9">
    <source>
        <dbReference type="Google" id="ProtNLM"/>
    </source>
</evidence>
<comment type="similarity">
    <text evidence="2">Belongs to the inositol monophosphatase superfamily.</text>
</comment>
<evidence type="ECO:0000256" key="5">
    <source>
        <dbReference type="ARBA" id="ARBA00022842"/>
    </source>
</evidence>
<evidence type="ECO:0000256" key="2">
    <source>
        <dbReference type="ARBA" id="ARBA00009759"/>
    </source>
</evidence>
<protein>
    <recommendedName>
        <fullName evidence="9">3'(2'),5'-bisphosphate nucleotidase</fullName>
    </recommendedName>
</protein>
<dbReference type="EMBL" id="JASWJB010000016">
    <property type="protein sequence ID" value="KAK2612429.1"/>
    <property type="molecule type" value="Genomic_DNA"/>
</dbReference>
<evidence type="ECO:0000313" key="7">
    <source>
        <dbReference type="EMBL" id="KAK2612429.1"/>
    </source>
</evidence>
<keyword evidence="8" id="KW-1185">Reference proteome</keyword>
<dbReference type="GO" id="GO:0000103">
    <property type="term" value="P:sulfate assimilation"/>
    <property type="evidence" value="ECO:0007669"/>
    <property type="project" value="TreeGrafter"/>
</dbReference>
<dbReference type="AlphaFoldDB" id="A0AAJ0CWT8"/>
<dbReference type="PROSITE" id="PS00629">
    <property type="entry name" value="IMP_1"/>
    <property type="match status" value="1"/>
</dbReference>
<gene>
    <name evidence="7" type="ORF">QQS21_001533</name>
</gene>
<dbReference type="GO" id="GO:0008441">
    <property type="term" value="F:3'(2'),5'-bisphosphate nucleotidase activity"/>
    <property type="evidence" value="ECO:0007669"/>
    <property type="project" value="TreeGrafter"/>
</dbReference>
<dbReference type="Proteomes" id="UP001251528">
    <property type="component" value="Unassembled WGS sequence"/>
</dbReference>
<comment type="caution">
    <text evidence="7">The sequence shown here is derived from an EMBL/GenBank/DDBJ whole genome shotgun (WGS) entry which is preliminary data.</text>
</comment>
<accession>A0AAJ0CWT8</accession>
<dbReference type="InterPro" id="IPR020583">
    <property type="entry name" value="Inositol_monoP_metal-BS"/>
</dbReference>
<dbReference type="PRINTS" id="PR00377">
    <property type="entry name" value="IMPHPHTASES"/>
</dbReference>
<dbReference type="InterPro" id="IPR000760">
    <property type="entry name" value="Inositol_monophosphatase-like"/>
</dbReference>
<evidence type="ECO:0000256" key="3">
    <source>
        <dbReference type="ARBA" id="ARBA00022723"/>
    </source>
</evidence>
<evidence type="ECO:0000313" key="8">
    <source>
        <dbReference type="Proteomes" id="UP001251528"/>
    </source>
</evidence>
<dbReference type="CDD" id="cd01517">
    <property type="entry name" value="PAP_phosphatase"/>
    <property type="match status" value="1"/>
</dbReference>
<dbReference type="SUPFAM" id="SSF56655">
    <property type="entry name" value="Carbohydrate phosphatase"/>
    <property type="match status" value="1"/>
</dbReference>
<dbReference type="Gene3D" id="3.40.190.80">
    <property type="match status" value="1"/>
</dbReference>
<comment type="cofactor">
    <cofactor evidence="1 6">
        <name>Mg(2+)</name>
        <dbReference type="ChEBI" id="CHEBI:18420"/>
    </cofactor>
</comment>
<evidence type="ECO:0000256" key="4">
    <source>
        <dbReference type="ARBA" id="ARBA00022801"/>
    </source>
</evidence>
<organism evidence="7 8">
    <name type="scientific">Conoideocrella luteorostrata</name>
    <dbReference type="NCBI Taxonomy" id="1105319"/>
    <lineage>
        <taxon>Eukaryota</taxon>
        <taxon>Fungi</taxon>
        <taxon>Dikarya</taxon>
        <taxon>Ascomycota</taxon>
        <taxon>Pezizomycotina</taxon>
        <taxon>Sordariomycetes</taxon>
        <taxon>Hypocreomycetidae</taxon>
        <taxon>Hypocreales</taxon>
        <taxon>Clavicipitaceae</taxon>
        <taxon>Conoideocrella</taxon>
    </lineage>
</organism>
<feature type="binding site" evidence="6">
    <location>
        <position position="69"/>
    </location>
    <ligand>
        <name>Mg(2+)</name>
        <dbReference type="ChEBI" id="CHEBI:18420"/>
        <label>1</label>
        <note>catalytic</note>
    </ligand>
</feature>
<sequence>MSSNQWGKELAIAQASVLRAARLTKKVLSSVKELSKADSSPVTVADFAAQALLISILHAEFPQDDFVGEEDSAVLRGDEALRNRVYELYSAARDEENTSSSIDEMLDFIDRGGRGTGGGQGRFWAMDPVDGTATFLTGEQYAVSLALMEDGREVLGAIVYPNVKLRGGRIVEDSVDEEGLGVMLSGVKNQGAYVTWLPSWTGPYRTERLPKLQPPRRESLHIVDCDKNRPSHREVMKTVCEKLGAVFPGTDVWSSHIRYASLIIGGGDFLVRIPSGPNSWSCIWDHAGAQLIYREIGGRITDLDGKEVDFSAGRYLCRSRGLVFAREEGLHAEVLRAAREVIGEDGFVS</sequence>
<dbReference type="Pfam" id="PF00459">
    <property type="entry name" value="Inositol_P"/>
    <property type="match status" value="1"/>
</dbReference>
<feature type="binding site" evidence="6">
    <location>
        <position position="130"/>
    </location>
    <ligand>
        <name>Mg(2+)</name>
        <dbReference type="ChEBI" id="CHEBI:18420"/>
        <label>1</label>
        <note>catalytic</note>
    </ligand>
</feature>
<dbReference type="GO" id="GO:0046872">
    <property type="term" value="F:metal ion binding"/>
    <property type="evidence" value="ECO:0007669"/>
    <property type="project" value="UniProtKB-KW"/>
</dbReference>
<name>A0AAJ0CWT8_9HYPO</name>
<keyword evidence="5 6" id="KW-0460">Magnesium</keyword>
<evidence type="ECO:0000256" key="6">
    <source>
        <dbReference type="PIRSR" id="PIRSR600760-2"/>
    </source>
</evidence>
<feature type="binding site" evidence="6">
    <location>
        <position position="127"/>
    </location>
    <ligand>
        <name>Mg(2+)</name>
        <dbReference type="ChEBI" id="CHEBI:18420"/>
        <label>1</label>
        <note>catalytic</note>
    </ligand>
</feature>